<accession>A0A4P9XUK6</accession>
<organism evidence="6 7">
    <name type="scientific">Thamnocephalis sphaerospora</name>
    <dbReference type="NCBI Taxonomy" id="78915"/>
    <lineage>
        <taxon>Eukaryota</taxon>
        <taxon>Fungi</taxon>
        <taxon>Fungi incertae sedis</taxon>
        <taxon>Zoopagomycota</taxon>
        <taxon>Zoopagomycotina</taxon>
        <taxon>Zoopagomycetes</taxon>
        <taxon>Zoopagales</taxon>
        <taxon>Sigmoideomycetaceae</taxon>
        <taxon>Thamnocephalis</taxon>
    </lineage>
</organism>
<comment type="similarity">
    <text evidence="1 4">Belongs to the short-chain dehydrogenases/reductases (SDR) family.</text>
</comment>
<dbReference type="InterPro" id="IPR057326">
    <property type="entry name" value="KR_dom"/>
</dbReference>
<dbReference type="Pfam" id="PF13561">
    <property type="entry name" value="adh_short_C2"/>
    <property type="match status" value="1"/>
</dbReference>
<dbReference type="PRINTS" id="PR00080">
    <property type="entry name" value="SDRFAMILY"/>
</dbReference>
<dbReference type="Gene3D" id="3.40.50.720">
    <property type="entry name" value="NAD(P)-binding Rossmann-like Domain"/>
    <property type="match status" value="1"/>
</dbReference>
<evidence type="ECO:0000259" key="5">
    <source>
        <dbReference type="SMART" id="SM00822"/>
    </source>
</evidence>
<evidence type="ECO:0000313" key="7">
    <source>
        <dbReference type="Proteomes" id="UP000271241"/>
    </source>
</evidence>
<sequence length="269" mass="28115">MAAFKHAGTALVTGGTRGIGLATARLFAEQGYRVVVAGRNEAHLAAAQTVLAATVPATEECLHRAVQCDVQSDADVQALAKTAAELGNIAVVVNAAGITHDGLCVRTSMEQAQRLLDVNLLGTMRVCKALAPALMRQRHGTTTEWPQLNLVAEIDASTGCIVNLSSVVGLRGNTGQTAYAASKAGLLGYTRALAKELGPRGIRVNAIAPGFICTDMTRDLIERQGDALRARILLGRFGEPEEVADAALYLARASYVTGQTLVVDGGLVL</sequence>
<dbReference type="Pfam" id="PF00106">
    <property type="entry name" value="adh_short"/>
    <property type="match status" value="1"/>
</dbReference>
<dbReference type="SMART" id="SM00822">
    <property type="entry name" value="PKS_KR"/>
    <property type="match status" value="1"/>
</dbReference>
<dbReference type="PROSITE" id="PS00061">
    <property type="entry name" value="ADH_SHORT"/>
    <property type="match status" value="1"/>
</dbReference>
<evidence type="ECO:0000256" key="3">
    <source>
        <dbReference type="ARBA" id="ARBA00023002"/>
    </source>
</evidence>
<evidence type="ECO:0000256" key="2">
    <source>
        <dbReference type="ARBA" id="ARBA00022857"/>
    </source>
</evidence>
<dbReference type="OrthoDB" id="1669814at2759"/>
<dbReference type="Proteomes" id="UP000271241">
    <property type="component" value="Unassembled WGS sequence"/>
</dbReference>
<dbReference type="STRING" id="78915.A0A4P9XUK6"/>
<dbReference type="GO" id="GO:0016616">
    <property type="term" value="F:oxidoreductase activity, acting on the CH-OH group of donors, NAD or NADP as acceptor"/>
    <property type="evidence" value="ECO:0007669"/>
    <property type="project" value="TreeGrafter"/>
</dbReference>
<dbReference type="PRINTS" id="PR00081">
    <property type="entry name" value="GDHRDH"/>
</dbReference>
<dbReference type="PANTHER" id="PTHR42760">
    <property type="entry name" value="SHORT-CHAIN DEHYDROGENASES/REDUCTASES FAMILY MEMBER"/>
    <property type="match status" value="1"/>
</dbReference>
<evidence type="ECO:0000313" key="6">
    <source>
        <dbReference type="EMBL" id="RKP09908.1"/>
    </source>
</evidence>
<dbReference type="SUPFAM" id="SSF51735">
    <property type="entry name" value="NAD(P)-binding Rossmann-fold domains"/>
    <property type="match status" value="1"/>
</dbReference>
<proteinExistence type="inferred from homology"/>
<dbReference type="InterPro" id="IPR020904">
    <property type="entry name" value="Sc_DH/Rdtase_CS"/>
</dbReference>
<keyword evidence="2" id="KW-0521">NADP</keyword>
<dbReference type="GO" id="GO:0006633">
    <property type="term" value="P:fatty acid biosynthetic process"/>
    <property type="evidence" value="ECO:0007669"/>
    <property type="project" value="TreeGrafter"/>
</dbReference>
<dbReference type="PANTHER" id="PTHR42760:SF133">
    <property type="entry name" value="3-OXOACYL-[ACYL-CARRIER-PROTEIN] REDUCTASE"/>
    <property type="match status" value="1"/>
</dbReference>
<dbReference type="GO" id="GO:0048038">
    <property type="term" value="F:quinone binding"/>
    <property type="evidence" value="ECO:0007669"/>
    <property type="project" value="TreeGrafter"/>
</dbReference>
<keyword evidence="7" id="KW-1185">Reference proteome</keyword>
<dbReference type="AlphaFoldDB" id="A0A4P9XUK6"/>
<dbReference type="FunFam" id="3.40.50.720:FF:000084">
    <property type="entry name" value="Short-chain dehydrogenase reductase"/>
    <property type="match status" value="1"/>
</dbReference>
<name>A0A4P9XUK6_9FUNG</name>
<evidence type="ECO:0000256" key="1">
    <source>
        <dbReference type="ARBA" id="ARBA00006484"/>
    </source>
</evidence>
<gene>
    <name evidence="6" type="ORF">THASP1DRAFT_28306</name>
</gene>
<dbReference type="InterPro" id="IPR036291">
    <property type="entry name" value="NAD(P)-bd_dom_sf"/>
</dbReference>
<dbReference type="InterPro" id="IPR002347">
    <property type="entry name" value="SDR_fam"/>
</dbReference>
<dbReference type="EMBL" id="KZ992481">
    <property type="protein sequence ID" value="RKP09908.1"/>
    <property type="molecule type" value="Genomic_DNA"/>
</dbReference>
<reference evidence="7" key="1">
    <citation type="journal article" date="2018" name="Nat. Microbiol.">
        <title>Leveraging single-cell genomics to expand the fungal tree of life.</title>
        <authorList>
            <person name="Ahrendt S.R."/>
            <person name="Quandt C.A."/>
            <person name="Ciobanu D."/>
            <person name="Clum A."/>
            <person name="Salamov A."/>
            <person name="Andreopoulos B."/>
            <person name="Cheng J.F."/>
            <person name="Woyke T."/>
            <person name="Pelin A."/>
            <person name="Henrissat B."/>
            <person name="Reynolds N.K."/>
            <person name="Benny G.L."/>
            <person name="Smith M.E."/>
            <person name="James T.Y."/>
            <person name="Grigoriev I.V."/>
        </authorList>
    </citation>
    <scope>NUCLEOTIDE SEQUENCE [LARGE SCALE GENOMIC DNA]</scope>
    <source>
        <strain evidence="7">RSA 1356</strain>
    </source>
</reference>
<keyword evidence="3" id="KW-0560">Oxidoreductase</keyword>
<protein>
    <recommendedName>
        <fullName evidence="5">Ketoreductase domain-containing protein</fullName>
    </recommendedName>
</protein>
<evidence type="ECO:0000256" key="4">
    <source>
        <dbReference type="RuleBase" id="RU000363"/>
    </source>
</evidence>
<feature type="domain" description="Ketoreductase" evidence="5">
    <location>
        <begin position="8"/>
        <end position="210"/>
    </location>
</feature>